<reference evidence="2 3" key="1">
    <citation type="submission" date="2019-12" db="EMBL/GenBank/DDBJ databases">
        <title>Whole genome shotgun sequence of Streptomyces tubercidicus NBRC 13090.</title>
        <authorList>
            <person name="Ichikawa N."/>
            <person name="Kimura A."/>
            <person name="Kitahashi Y."/>
            <person name="Komaki H."/>
            <person name="Tamura T."/>
        </authorList>
    </citation>
    <scope>NUCLEOTIDE SEQUENCE [LARGE SCALE GENOMIC DNA]</scope>
    <source>
        <strain evidence="2 3">NBRC 13090</strain>
    </source>
</reference>
<name>A0A640UPC0_9ACTN</name>
<dbReference type="PROSITE" id="PS50943">
    <property type="entry name" value="HTH_CROC1"/>
    <property type="match status" value="1"/>
</dbReference>
<dbReference type="AlphaFoldDB" id="A0A640UPC0"/>
<comment type="caution">
    <text evidence="2">The sequence shown here is derived from an EMBL/GenBank/DDBJ whole genome shotgun (WGS) entry which is preliminary data.</text>
</comment>
<sequence>MADKRQHPPTVRLRRLAAELCRLRAAAGMTREEVTEKKGINAATLYRIEKARARPQKRTLVALLDLYEATEAQRADLLAIQAGSNDQGWLRPYHSELPEEYTAYIGFEAEARTVRNYESLFLPGLTQTESYARAVIKGVWAAASHKEVEQRVQARMERQALLSKENRLQLWAIVDEAALRRVVGGTKVMQEQARHLLHLMEEPNVTFQVIPFDKGAHAGMPGSFVHMDFPDPADPELVYVDTPAGDLFLESEAEMRRYKSMFEHLQAVAVGPNDSAALLAKVAAARD</sequence>
<accession>A0A640UPC0</accession>
<dbReference type="SMART" id="SM00530">
    <property type="entry name" value="HTH_XRE"/>
    <property type="match status" value="1"/>
</dbReference>
<keyword evidence="3" id="KW-1185">Reference proteome</keyword>
<dbReference type="Pfam" id="PF19054">
    <property type="entry name" value="DUF5753"/>
    <property type="match status" value="1"/>
</dbReference>
<evidence type="ECO:0000313" key="3">
    <source>
        <dbReference type="Proteomes" id="UP000431826"/>
    </source>
</evidence>
<dbReference type="InterPro" id="IPR010982">
    <property type="entry name" value="Lambda_DNA-bd_dom_sf"/>
</dbReference>
<dbReference type="EMBL" id="BLIR01000001">
    <property type="protein sequence ID" value="GFE37863.1"/>
    <property type="molecule type" value="Genomic_DNA"/>
</dbReference>
<dbReference type="Proteomes" id="UP000431826">
    <property type="component" value="Unassembled WGS sequence"/>
</dbReference>
<dbReference type="Pfam" id="PF13560">
    <property type="entry name" value="HTH_31"/>
    <property type="match status" value="1"/>
</dbReference>
<feature type="domain" description="HTH cro/C1-type" evidence="1">
    <location>
        <begin position="22"/>
        <end position="74"/>
    </location>
</feature>
<protein>
    <submittedName>
        <fullName evidence="2">Transcriptional regulator</fullName>
    </submittedName>
</protein>
<dbReference type="Gene3D" id="1.10.260.40">
    <property type="entry name" value="lambda repressor-like DNA-binding domains"/>
    <property type="match status" value="1"/>
</dbReference>
<dbReference type="SUPFAM" id="SSF47413">
    <property type="entry name" value="lambda repressor-like DNA-binding domains"/>
    <property type="match status" value="1"/>
</dbReference>
<evidence type="ECO:0000313" key="2">
    <source>
        <dbReference type="EMBL" id="GFE37863.1"/>
    </source>
</evidence>
<gene>
    <name evidence="2" type="ORF">Stube_25360</name>
</gene>
<evidence type="ECO:0000259" key="1">
    <source>
        <dbReference type="PROSITE" id="PS50943"/>
    </source>
</evidence>
<dbReference type="InterPro" id="IPR043917">
    <property type="entry name" value="DUF5753"/>
</dbReference>
<dbReference type="GO" id="GO:0003677">
    <property type="term" value="F:DNA binding"/>
    <property type="evidence" value="ECO:0007669"/>
    <property type="project" value="InterPro"/>
</dbReference>
<proteinExistence type="predicted"/>
<dbReference type="InterPro" id="IPR001387">
    <property type="entry name" value="Cro/C1-type_HTH"/>
</dbReference>
<organism evidence="2 3">
    <name type="scientific">Streptomyces tubercidicus</name>
    <dbReference type="NCBI Taxonomy" id="47759"/>
    <lineage>
        <taxon>Bacteria</taxon>
        <taxon>Bacillati</taxon>
        <taxon>Actinomycetota</taxon>
        <taxon>Actinomycetes</taxon>
        <taxon>Kitasatosporales</taxon>
        <taxon>Streptomycetaceae</taxon>
        <taxon>Streptomyces</taxon>
    </lineage>
</organism>
<dbReference type="CDD" id="cd00093">
    <property type="entry name" value="HTH_XRE"/>
    <property type="match status" value="1"/>
</dbReference>